<dbReference type="EMBL" id="VSRR010000328">
    <property type="protein sequence ID" value="MPC14105.1"/>
    <property type="molecule type" value="Genomic_DNA"/>
</dbReference>
<sequence>MREIDAYPAEDMHRGGVFTVPLPLHLPAWVLQGRRRDVGGDPLSPQWGRQLRSCVAAESRQSAPRGVPVLLAAMQPPPVPAHHVALLLFTSWIRTSLPLRQAVTSAPSLHSDIH</sequence>
<comment type="caution">
    <text evidence="1">The sequence shown here is derived from an EMBL/GenBank/DDBJ whole genome shotgun (WGS) entry which is preliminary data.</text>
</comment>
<organism evidence="1 2">
    <name type="scientific">Portunus trituberculatus</name>
    <name type="common">Swimming crab</name>
    <name type="synonym">Neptunus trituberculatus</name>
    <dbReference type="NCBI Taxonomy" id="210409"/>
    <lineage>
        <taxon>Eukaryota</taxon>
        <taxon>Metazoa</taxon>
        <taxon>Ecdysozoa</taxon>
        <taxon>Arthropoda</taxon>
        <taxon>Crustacea</taxon>
        <taxon>Multicrustacea</taxon>
        <taxon>Malacostraca</taxon>
        <taxon>Eumalacostraca</taxon>
        <taxon>Eucarida</taxon>
        <taxon>Decapoda</taxon>
        <taxon>Pleocyemata</taxon>
        <taxon>Brachyura</taxon>
        <taxon>Eubrachyura</taxon>
        <taxon>Portunoidea</taxon>
        <taxon>Portunidae</taxon>
        <taxon>Portuninae</taxon>
        <taxon>Portunus</taxon>
    </lineage>
</organism>
<keyword evidence="2" id="KW-1185">Reference proteome</keyword>
<name>A0A5B7CYG4_PORTR</name>
<protein>
    <submittedName>
        <fullName evidence="1">Uncharacterized protein</fullName>
    </submittedName>
</protein>
<evidence type="ECO:0000313" key="2">
    <source>
        <dbReference type="Proteomes" id="UP000324222"/>
    </source>
</evidence>
<reference evidence="1 2" key="1">
    <citation type="submission" date="2019-05" db="EMBL/GenBank/DDBJ databases">
        <title>Another draft genome of Portunus trituberculatus and its Hox gene families provides insights of decapod evolution.</title>
        <authorList>
            <person name="Jeong J.-H."/>
            <person name="Song I."/>
            <person name="Kim S."/>
            <person name="Choi T."/>
            <person name="Kim D."/>
            <person name="Ryu S."/>
            <person name="Kim W."/>
        </authorList>
    </citation>
    <scope>NUCLEOTIDE SEQUENCE [LARGE SCALE GENOMIC DNA]</scope>
    <source>
        <tissue evidence="1">Muscle</tissue>
    </source>
</reference>
<evidence type="ECO:0000313" key="1">
    <source>
        <dbReference type="EMBL" id="MPC14105.1"/>
    </source>
</evidence>
<dbReference type="AlphaFoldDB" id="A0A5B7CYG4"/>
<accession>A0A5B7CYG4</accession>
<gene>
    <name evidence="1" type="ORF">E2C01_006858</name>
</gene>
<proteinExistence type="predicted"/>
<dbReference type="Proteomes" id="UP000324222">
    <property type="component" value="Unassembled WGS sequence"/>
</dbReference>